<dbReference type="Gene3D" id="3.90.1720.70">
    <property type="match status" value="1"/>
</dbReference>
<organism evidence="1 2">
    <name type="scientific">Flavobacterium aurantiibacter</name>
    <dbReference type="NCBI Taxonomy" id="2023067"/>
    <lineage>
        <taxon>Bacteria</taxon>
        <taxon>Pseudomonadati</taxon>
        <taxon>Bacteroidota</taxon>
        <taxon>Flavobacteriia</taxon>
        <taxon>Flavobacteriales</taxon>
        <taxon>Flavobacteriaceae</taxon>
        <taxon>Flavobacterium</taxon>
    </lineage>
</organism>
<gene>
    <name evidence="1" type="ORF">CHX27_05050</name>
</gene>
<evidence type="ECO:0000313" key="2">
    <source>
        <dbReference type="Proteomes" id="UP000216035"/>
    </source>
</evidence>
<dbReference type="AlphaFoldDB" id="A0A255ZX52"/>
<dbReference type="InterPro" id="IPR025562">
    <property type="entry name" value="Tae4"/>
</dbReference>
<keyword evidence="2" id="KW-1185">Reference proteome</keyword>
<feature type="non-terminal residue" evidence="1">
    <location>
        <position position="182"/>
    </location>
</feature>
<protein>
    <submittedName>
        <fullName evidence="1">Uncharacterized protein</fullName>
    </submittedName>
</protein>
<dbReference type="Proteomes" id="UP000216035">
    <property type="component" value="Unassembled WGS sequence"/>
</dbReference>
<dbReference type="Pfam" id="PF14113">
    <property type="entry name" value="Tae4"/>
    <property type="match status" value="1"/>
</dbReference>
<dbReference type="RefSeq" id="WP_207758930.1">
    <property type="nucleotide sequence ID" value="NZ_NOXX01000171.1"/>
</dbReference>
<accession>A0A255ZX52</accession>
<name>A0A255ZX52_9FLAO</name>
<reference evidence="1 2" key="1">
    <citation type="submission" date="2017-07" db="EMBL/GenBank/DDBJ databases">
        <title>Flavobacterium cyanobacteriorum sp. nov., isolated from cyanobacterial aggregates in a eutrophic lake.</title>
        <authorList>
            <person name="Cai H."/>
        </authorList>
    </citation>
    <scope>NUCLEOTIDE SEQUENCE [LARGE SCALE GENOMIC DNA]</scope>
    <source>
        <strain evidence="1 2">TH167</strain>
    </source>
</reference>
<sequence>MQTQWWNTANPEIKTQLREILSVWNQENLEFVKWTIDYLIENPEVTWEQFKNWFFTENEGDDLFYDENYWNNPNLNFPQQNLPTWNDFLDGIPVNIDNTYIFGPNNIFPLIGGDVLQLYLTTPSEMQNTCAARISIALIRSGIEIPYIPGQTVKGGGAEFGDKYFFLNAKALNEWMRKTFGT</sequence>
<proteinExistence type="predicted"/>
<dbReference type="EMBL" id="NOXX01000171">
    <property type="protein sequence ID" value="OYQ46088.1"/>
    <property type="molecule type" value="Genomic_DNA"/>
</dbReference>
<comment type="caution">
    <text evidence="1">The sequence shown here is derived from an EMBL/GenBank/DDBJ whole genome shotgun (WGS) entry which is preliminary data.</text>
</comment>
<evidence type="ECO:0000313" key="1">
    <source>
        <dbReference type="EMBL" id="OYQ46088.1"/>
    </source>
</evidence>